<reference evidence="2" key="1">
    <citation type="submission" date="2023-03" db="EMBL/GenBank/DDBJ databases">
        <title>Massive genome expansion in bonnet fungi (Mycena s.s.) driven by repeated elements and novel gene families across ecological guilds.</title>
        <authorList>
            <consortium name="Lawrence Berkeley National Laboratory"/>
            <person name="Harder C.B."/>
            <person name="Miyauchi S."/>
            <person name="Viragh M."/>
            <person name="Kuo A."/>
            <person name="Thoen E."/>
            <person name="Andreopoulos B."/>
            <person name="Lu D."/>
            <person name="Skrede I."/>
            <person name="Drula E."/>
            <person name="Henrissat B."/>
            <person name="Morin E."/>
            <person name="Kohler A."/>
            <person name="Barry K."/>
            <person name="LaButti K."/>
            <person name="Morin E."/>
            <person name="Salamov A."/>
            <person name="Lipzen A."/>
            <person name="Mereny Z."/>
            <person name="Hegedus B."/>
            <person name="Baldrian P."/>
            <person name="Stursova M."/>
            <person name="Weitz H."/>
            <person name="Taylor A."/>
            <person name="Grigoriev I.V."/>
            <person name="Nagy L.G."/>
            <person name="Martin F."/>
            <person name="Kauserud H."/>
        </authorList>
    </citation>
    <scope>NUCLEOTIDE SEQUENCE</scope>
    <source>
        <strain evidence="2">CBHHK002</strain>
    </source>
</reference>
<keyword evidence="3" id="KW-1185">Reference proteome</keyword>
<name>A0AAD7EJY2_9AGAR</name>
<evidence type="ECO:0000313" key="2">
    <source>
        <dbReference type="EMBL" id="KAJ7330493.1"/>
    </source>
</evidence>
<feature type="compositionally biased region" description="Polar residues" evidence="1">
    <location>
        <begin position="105"/>
        <end position="114"/>
    </location>
</feature>
<sequence length="203" mass="22662">MAQGDSYQFCPVPGCDMTEITSADCRKSCLAINKAILRLTWEISLNSTAYYGRNTMYGTGKYGLSRVLTSPKEDWDTDNESNYMQTSIDSDAEASEQENWDVDNKSNYPQTSDNSDAEAYSEEDDNNSGTTDCSFHRTPRNSNSVNHDNHALTACVSTIRQGECEMSTLHDETPTVSGTFTFLMNAQLALILFLGLSRLYEQM</sequence>
<dbReference type="EMBL" id="JARIHO010000037">
    <property type="protein sequence ID" value="KAJ7330493.1"/>
    <property type="molecule type" value="Genomic_DNA"/>
</dbReference>
<gene>
    <name evidence="2" type="ORF">DFH08DRAFT_815398</name>
</gene>
<feature type="compositionally biased region" description="Acidic residues" evidence="1">
    <location>
        <begin position="90"/>
        <end position="101"/>
    </location>
</feature>
<dbReference type="AlphaFoldDB" id="A0AAD7EJY2"/>
<dbReference type="Proteomes" id="UP001218218">
    <property type="component" value="Unassembled WGS sequence"/>
</dbReference>
<accession>A0AAD7EJY2</accession>
<comment type="caution">
    <text evidence="2">The sequence shown here is derived from an EMBL/GenBank/DDBJ whole genome shotgun (WGS) entry which is preliminary data.</text>
</comment>
<organism evidence="2 3">
    <name type="scientific">Mycena albidolilacea</name>
    <dbReference type="NCBI Taxonomy" id="1033008"/>
    <lineage>
        <taxon>Eukaryota</taxon>
        <taxon>Fungi</taxon>
        <taxon>Dikarya</taxon>
        <taxon>Basidiomycota</taxon>
        <taxon>Agaricomycotina</taxon>
        <taxon>Agaricomycetes</taxon>
        <taxon>Agaricomycetidae</taxon>
        <taxon>Agaricales</taxon>
        <taxon>Marasmiineae</taxon>
        <taxon>Mycenaceae</taxon>
        <taxon>Mycena</taxon>
    </lineage>
</organism>
<feature type="compositionally biased region" description="Acidic residues" evidence="1">
    <location>
        <begin position="115"/>
        <end position="126"/>
    </location>
</feature>
<feature type="region of interest" description="Disordered" evidence="1">
    <location>
        <begin position="90"/>
        <end position="147"/>
    </location>
</feature>
<protein>
    <submittedName>
        <fullName evidence="2">Uncharacterized protein</fullName>
    </submittedName>
</protein>
<evidence type="ECO:0000256" key="1">
    <source>
        <dbReference type="SAM" id="MobiDB-lite"/>
    </source>
</evidence>
<proteinExistence type="predicted"/>
<evidence type="ECO:0000313" key="3">
    <source>
        <dbReference type="Proteomes" id="UP001218218"/>
    </source>
</evidence>